<dbReference type="KEGG" id="run:DR864_05930"/>
<keyword evidence="1" id="KW-0812">Transmembrane</keyword>
<accession>A0A344TF80</accession>
<evidence type="ECO:0000313" key="2">
    <source>
        <dbReference type="EMBL" id="AXE17301.1"/>
    </source>
</evidence>
<sequence length="154" mass="17783">MKILALKNQGASMSIWWVRIFAFLVFLFMVYTIFVTVASKSPINEPIIQSIVVFILGIFLYKLVVTNIVYLTSTGFEVKGFFNTNCYLYEDYIGISSLFSFLEILRIEFSDGKKYHFIARDMRANDFGSLLSEPNDSIAKLNDLIEEYKSQFSE</sequence>
<name>A0A344TF80_9BACT</name>
<keyword evidence="3" id="KW-1185">Reference proteome</keyword>
<dbReference type="RefSeq" id="WP_114066087.1">
    <property type="nucleotide sequence ID" value="NZ_CP030850.1"/>
</dbReference>
<reference evidence="2 3" key="1">
    <citation type="submission" date="2018-07" db="EMBL/GenBank/DDBJ databases">
        <title>Genome sequencing of Runella.</title>
        <authorList>
            <person name="Baek M.-G."/>
            <person name="Yi H."/>
        </authorList>
    </citation>
    <scope>NUCLEOTIDE SEQUENCE [LARGE SCALE GENOMIC DNA]</scope>
    <source>
        <strain evidence="2 3">HYN0085</strain>
    </source>
</reference>
<dbReference type="Proteomes" id="UP000251993">
    <property type="component" value="Chromosome"/>
</dbReference>
<dbReference type="AlphaFoldDB" id="A0A344TF80"/>
<keyword evidence="1" id="KW-0472">Membrane</keyword>
<gene>
    <name evidence="2" type="ORF">DR864_05930</name>
</gene>
<feature type="transmembrane region" description="Helical" evidence="1">
    <location>
        <begin position="16"/>
        <end position="39"/>
    </location>
</feature>
<keyword evidence="1" id="KW-1133">Transmembrane helix</keyword>
<organism evidence="2 3">
    <name type="scientific">Runella rosea</name>
    <dbReference type="NCBI Taxonomy" id="2259595"/>
    <lineage>
        <taxon>Bacteria</taxon>
        <taxon>Pseudomonadati</taxon>
        <taxon>Bacteroidota</taxon>
        <taxon>Cytophagia</taxon>
        <taxon>Cytophagales</taxon>
        <taxon>Spirosomataceae</taxon>
        <taxon>Runella</taxon>
    </lineage>
</organism>
<protein>
    <submittedName>
        <fullName evidence="2">Uncharacterized protein</fullName>
    </submittedName>
</protein>
<feature type="transmembrane region" description="Helical" evidence="1">
    <location>
        <begin position="51"/>
        <end position="72"/>
    </location>
</feature>
<evidence type="ECO:0000256" key="1">
    <source>
        <dbReference type="SAM" id="Phobius"/>
    </source>
</evidence>
<evidence type="ECO:0000313" key="3">
    <source>
        <dbReference type="Proteomes" id="UP000251993"/>
    </source>
</evidence>
<dbReference type="EMBL" id="CP030850">
    <property type="protein sequence ID" value="AXE17301.1"/>
    <property type="molecule type" value="Genomic_DNA"/>
</dbReference>
<proteinExistence type="predicted"/>